<feature type="compositionally biased region" description="Basic and acidic residues" evidence="1">
    <location>
        <begin position="1"/>
        <end position="18"/>
    </location>
</feature>
<evidence type="ECO:0000256" key="2">
    <source>
        <dbReference type="SAM" id="Phobius"/>
    </source>
</evidence>
<feature type="transmembrane region" description="Helical" evidence="2">
    <location>
        <begin position="172"/>
        <end position="192"/>
    </location>
</feature>
<gene>
    <name evidence="3" type="ORF">LTR25_005048</name>
</gene>
<feature type="compositionally biased region" description="Acidic residues" evidence="1">
    <location>
        <begin position="19"/>
        <end position="30"/>
    </location>
</feature>
<feature type="transmembrane region" description="Helical" evidence="2">
    <location>
        <begin position="138"/>
        <end position="160"/>
    </location>
</feature>
<keyword evidence="2" id="KW-1133">Transmembrane helix</keyword>
<dbReference type="Proteomes" id="UP001345827">
    <property type="component" value="Unassembled WGS sequence"/>
</dbReference>
<comment type="caution">
    <text evidence="3">The sequence shown here is derived from an EMBL/GenBank/DDBJ whole genome shotgun (WGS) entry which is preliminary data.</text>
</comment>
<feature type="transmembrane region" description="Helical" evidence="2">
    <location>
        <begin position="44"/>
        <end position="65"/>
    </location>
</feature>
<keyword evidence="2" id="KW-0472">Membrane</keyword>
<keyword evidence="2" id="KW-0812">Transmembrane</keyword>
<proteinExistence type="predicted"/>
<organism evidence="3 4">
    <name type="scientific">Vermiconidia calcicola</name>
    <dbReference type="NCBI Taxonomy" id="1690605"/>
    <lineage>
        <taxon>Eukaryota</taxon>
        <taxon>Fungi</taxon>
        <taxon>Dikarya</taxon>
        <taxon>Ascomycota</taxon>
        <taxon>Pezizomycotina</taxon>
        <taxon>Dothideomycetes</taxon>
        <taxon>Dothideomycetidae</taxon>
        <taxon>Mycosphaerellales</taxon>
        <taxon>Extremaceae</taxon>
        <taxon>Vermiconidia</taxon>
    </lineage>
</organism>
<dbReference type="AlphaFoldDB" id="A0AAV9QB29"/>
<evidence type="ECO:0000313" key="3">
    <source>
        <dbReference type="EMBL" id="KAK5537796.1"/>
    </source>
</evidence>
<sequence>MEHPVRPDERRARPREPELEPEPEPEPEPEADPRKLSAVFFHPLLGSVALILILSFACTVARLVLVIQFHKFWARGLPTLCSGAITSIPYGSLDVETAFTFEAISNALATQIDDNDNMCHTPNYSLGLSKGLMASINACLIAVGVFDMIGTDLVLGRLWWSLFLDGRKLRSFRWALAWVVVALGLDATAIYYSSRTERPAILGLSVVIIMGLAKQGQSIQEWWRYPGYSRTPVYDVLAATIDVDRTSTVLDGGNSADAHVQRRK</sequence>
<reference evidence="3 4" key="1">
    <citation type="submission" date="2023-06" db="EMBL/GenBank/DDBJ databases">
        <title>Black Yeasts Isolated from many extreme environments.</title>
        <authorList>
            <person name="Coleine C."/>
            <person name="Stajich J.E."/>
            <person name="Selbmann L."/>
        </authorList>
    </citation>
    <scope>NUCLEOTIDE SEQUENCE [LARGE SCALE GENOMIC DNA]</scope>
    <source>
        <strain evidence="3 4">CCFEE 5887</strain>
    </source>
</reference>
<name>A0AAV9QB29_9PEZI</name>
<evidence type="ECO:0000313" key="4">
    <source>
        <dbReference type="Proteomes" id="UP001345827"/>
    </source>
</evidence>
<dbReference type="EMBL" id="JAXLQG010000007">
    <property type="protein sequence ID" value="KAK5537796.1"/>
    <property type="molecule type" value="Genomic_DNA"/>
</dbReference>
<accession>A0AAV9QB29</accession>
<evidence type="ECO:0000256" key="1">
    <source>
        <dbReference type="SAM" id="MobiDB-lite"/>
    </source>
</evidence>
<keyword evidence="4" id="KW-1185">Reference proteome</keyword>
<protein>
    <submittedName>
        <fullName evidence="3">Uncharacterized protein</fullName>
    </submittedName>
</protein>
<feature type="region of interest" description="Disordered" evidence="1">
    <location>
        <begin position="1"/>
        <end position="32"/>
    </location>
</feature>